<protein>
    <recommendedName>
        <fullName evidence="1">DM13 domain-containing protein</fullName>
    </recommendedName>
</protein>
<dbReference type="KEGG" id="fps:FP0705"/>
<proteinExistence type="predicted"/>
<dbReference type="PATRIC" id="fig|402612.5.peg.722"/>
<feature type="domain" description="DM13" evidence="1">
    <location>
        <begin position="67"/>
        <end position="163"/>
    </location>
</feature>
<evidence type="ECO:0000313" key="3">
    <source>
        <dbReference type="Proteomes" id="UP000006394"/>
    </source>
</evidence>
<dbReference type="Proteomes" id="UP000006394">
    <property type="component" value="Chromosome"/>
</dbReference>
<dbReference type="HOGENOM" id="CLU_089192_1_1_10"/>
<sequence length="165" mass="18670">MIQKTIQMNDDKKRLCNVFRNVKMMRNVFVLLLGIFLFTSCEKEGKLILKSLKNDIIGSGAVLKYSGVFSPTSGITTSGFAKIYLDNNEYKVKLENFAVSDGPDLKVYLSKENTPINFVNLGNLKGNKNKFYTVPTGTNVSEYKYVLIHCQEYNHLFAIAQFTSI</sequence>
<evidence type="ECO:0000313" key="2">
    <source>
        <dbReference type="EMBL" id="CAL42808.1"/>
    </source>
</evidence>
<gene>
    <name evidence="2" type="ordered locus">FP0705</name>
</gene>
<dbReference type="EMBL" id="AM398681">
    <property type="protein sequence ID" value="CAL42808.1"/>
    <property type="molecule type" value="Genomic_DNA"/>
</dbReference>
<keyword evidence="3" id="KW-1185">Reference proteome</keyword>
<dbReference type="eggNOG" id="ENOG5033B4E">
    <property type="taxonomic scope" value="Bacteria"/>
</dbReference>
<name>A6GXI5_FLAPJ</name>
<accession>A6GXI5</accession>
<dbReference type="RefSeq" id="WP_011962864.1">
    <property type="nucleotide sequence ID" value="NC_009613.3"/>
</dbReference>
<evidence type="ECO:0000259" key="1">
    <source>
        <dbReference type="PROSITE" id="PS51549"/>
    </source>
</evidence>
<dbReference type="PROSITE" id="PS51549">
    <property type="entry name" value="DM13"/>
    <property type="match status" value="1"/>
</dbReference>
<dbReference type="Pfam" id="PF10517">
    <property type="entry name" value="DM13"/>
    <property type="match status" value="1"/>
</dbReference>
<dbReference type="OrthoDB" id="155521at2"/>
<dbReference type="EnsemblBacteria" id="CAL42808">
    <property type="protein sequence ID" value="CAL42808"/>
    <property type="gene ID" value="FP0705"/>
</dbReference>
<organism evidence="2 3">
    <name type="scientific">Flavobacterium psychrophilum (strain ATCC 49511 / DSM 21280 / CIP 103535 / JIP02/86)</name>
    <dbReference type="NCBI Taxonomy" id="402612"/>
    <lineage>
        <taxon>Bacteria</taxon>
        <taxon>Pseudomonadati</taxon>
        <taxon>Bacteroidota</taxon>
        <taxon>Flavobacteriia</taxon>
        <taxon>Flavobacteriales</taxon>
        <taxon>Flavobacteriaceae</taxon>
        <taxon>Flavobacterium</taxon>
    </lineage>
</organism>
<dbReference type="STRING" id="402612.FP0705"/>
<dbReference type="GeneID" id="66552613"/>
<reference evidence="2 3" key="1">
    <citation type="journal article" date="2007" name="Nat. Biotechnol.">
        <title>Complete genome sequence of the fish pathogen Flavobacterium psychrophilum.</title>
        <authorList>
            <person name="Duchaud E."/>
            <person name="Boussaha M."/>
            <person name="Loux V."/>
            <person name="Bernardet J.F."/>
            <person name="Michel C."/>
            <person name="Kerouault B."/>
            <person name="Mondot S."/>
            <person name="Nicolas P."/>
            <person name="Bossy R."/>
            <person name="Caron C."/>
            <person name="Bessieres P."/>
            <person name="Gibrat J.F."/>
            <person name="Claverol S."/>
            <person name="Dumetz F."/>
            <person name="Le Henaff M."/>
            <person name="Benmansour A."/>
        </authorList>
    </citation>
    <scope>NUCLEOTIDE SEQUENCE [LARGE SCALE GENOMIC DNA]</scope>
    <source>
        <strain evidence="3">ATCC 49511 / DSM 21280 / CIP 103535 / JIP02/86</strain>
    </source>
</reference>
<dbReference type="InterPro" id="IPR019545">
    <property type="entry name" value="DM13_domain"/>
</dbReference>
<dbReference type="AlphaFoldDB" id="A6GXI5"/>